<dbReference type="AlphaFoldDB" id="A0AAD9EFI6"/>
<organism evidence="1 2">
    <name type="scientific">Colletotrichum chrysophilum</name>
    <dbReference type="NCBI Taxonomy" id="1836956"/>
    <lineage>
        <taxon>Eukaryota</taxon>
        <taxon>Fungi</taxon>
        <taxon>Dikarya</taxon>
        <taxon>Ascomycota</taxon>
        <taxon>Pezizomycotina</taxon>
        <taxon>Sordariomycetes</taxon>
        <taxon>Hypocreomycetidae</taxon>
        <taxon>Glomerellales</taxon>
        <taxon>Glomerellaceae</taxon>
        <taxon>Colletotrichum</taxon>
        <taxon>Colletotrichum gloeosporioides species complex</taxon>
    </lineage>
</organism>
<evidence type="ECO:0000313" key="2">
    <source>
        <dbReference type="Proteomes" id="UP001243330"/>
    </source>
</evidence>
<protein>
    <submittedName>
        <fullName evidence="1">Uncharacterized protein</fullName>
    </submittedName>
</protein>
<accession>A0AAD9EFI6</accession>
<sequence>MLHILSWMNHRPSHNSARKTTAHHLTVTSSLDEDKLAWYDAGQQLIHGAQCLRWERLSQPCSYNQVVQRRTRNEQLLQLQERLAKTEAQLARAMPTVARSSQLTR</sequence>
<comment type="caution">
    <text evidence="1">The sequence shown here is derived from an EMBL/GenBank/DDBJ whole genome shotgun (WGS) entry which is preliminary data.</text>
</comment>
<proteinExistence type="predicted"/>
<dbReference type="EMBL" id="JAQOWY010000227">
    <property type="protein sequence ID" value="KAK1846690.1"/>
    <property type="molecule type" value="Genomic_DNA"/>
</dbReference>
<dbReference type="Proteomes" id="UP001243330">
    <property type="component" value="Unassembled WGS sequence"/>
</dbReference>
<reference evidence="1" key="1">
    <citation type="submission" date="2023-01" db="EMBL/GenBank/DDBJ databases">
        <title>Colletotrichum chrysophilum M932 genome sequence.</title>
        <authorList>
            <person name="Baroncelli R."/>
        </authorList>
    </citation>
    <scope>NUCLEOTIDE SEQUENCE</scope>
    <source>
        <strain evidence="1">M932</strain>
    </source>
</reference>
<evidence type="ECO:0000313" key="1">
    <source>
        <dbReference type="EMBL" id="KAK1846690.1"/>
    </source>
</evidence>
<name>A0AAD9EFI6_9PEZI</name>
<gene>
    <name evidence="1" type="ORF">CCHR01_10663</name>
</gene>
<keyword evidence="2" id="KW-1185">Reference proteome</keyword>